<name>X6LZT4_RETFI</name>
<dbReference type="InterPro" id="IPR029062">
    <property type="entry name" value="Class_I_gatase-like"/>
</dbReference>
<dbReference type="SUPFAM" id="SSF52317">
    <property type="entry name" value="Class I glutamine amidotransferase-like"/>
    <property type="match status" value="1"/>
</dbReference>
<dbReference type="Gene3D" id="3.40.50.880">
    <property type="match status" value="1"/>
</dbReference>
<keyword evidence="1" id="KW-0346">Stress response</keyword>
<dbReference type="EMBL" id="ASPP01026910">
    <property type="protein sequence ID" value="ETO06677.1"/>
    <property type="molecule type" value="Genomic_DNA"/>
</dbReference>
<evidence type="ECO:0000259" key="4">
    <source>
        <dbReference type="Pfam" id="PF01965"/>
    </source>
</evidence>
<keyword evidence="2" id="KW-0456">Lyase</keyword>
<dbReference type="InterPro" id="IPR002818">
    <property type="entry name" value="DJ-1/PfpI"/>
</dbReference>
<keyword evidence="6" id="KW-1185">Reference proteome</keyword>
<dbReference type="Proteomes" id="UP000023152">
    <property type="component" value="Unassembled WGS sequence"/>
</dbReference>
<dbReference type="PANTHER" id="PTHR48094">
    <property type="entry name" value="PROTEIN/NUCLEIC ACID DEGLYCASE DJ-1-RELATED"/>
    <property type="match status" value="1"/>
</dbReference>
<feature type="domain" description="DJ-1/PfpI" evidence="4">
    <location>
        <begin position="178"/>
        <end position="305"/>
    </location>
</feature>
<reference evidence="5 6" key="1">
    <citation type="journal article" date="2013" name="Curr. Biol.">
        <title>The Genome of the Foraminiferan Reticulomyxa filosa.</title>
        <authorList>
            <person name="Glockner G."/>
            <person name="Hulsmann N."/>
            <person name="Schleicher M."/>
            <person name="Noegel A.A."/>
            <person name="Eichinger L."/>
            <person name="Gallinger C."/>
            <person name="Pawlowski J."/>
            <person name="Sierra R."/>
            <person name="Euteneuer U."/>
            <person name="Pillet L."/>
            <person name="Moustafa A."/>
            <person name="Platzer M."/>
            <person name="Groth M."/>
            <person name="Szafranski K."/>
            <person name="Schliwa M."/>
        </authorList>
    </citation>
    <scope>NUCLEOTIDE SEQUENCE [LARGE SCALE GENOMIC DNA]</scope>
</reference>
<dbReference type="OrthoDB" id="543156at2759"/>
<dbReference type="GO" id="GO:0019172">
    <property type="term" value="F:glyoxalase III activity"/>
    <property type="evidence" value="ECO:0007669"/>
    <property type="project" value="TreeGrafter"/>
</dbReference>
<gene>
    <name evidence="5" type="ORF">RFI_30715</name>
</gene>
<accession>X6LZT4</accession>
<comment type="similarity">
    <text evidence="3">Belongs to the peptidase C56 family. HSP31-like subfamily.</text>
</comment>
<dbReference type="AlphaFoldDB" id="X6LZT4"/>
<dbReference type="CDD" id="cd03141">
    <property type="entry name" value="GATase1_Hsp31_like"/>
    <property type="match status" value="1"/>
</dbReference>
<dbReference type="InterPro" id="IPR050325">
    <property type="entry name" value="Prot/Nucl_acid_deglycase"/>
</dbReference>
<evidence type="ECO:0000313" key="5">
    <source>
        <dbReference type="EMBL" id="ETO06677.1"/>
    </source>
</evidence>
<proteinExistence type="inferred from homology"/>
<dbReference type="Pfam" id="PF01965">
    <property type="entry name" value="DJ-1_PfpI"/>
    <property type="match status" value="1"/>
</dbReference>
<sequence length="359" mass="40118">MLRYSSVVHKHFYPTACYSLQKSWSSTYETSAKISKHFSHFEKSPVLKKTLTAFEDQNKQKPAVEVLMVVTNHTSLGNTGKKTGWVSKSTKLTQYRSLKKNKKKIIKFVSPKGGLAAVDPGSVKSYAKDEECVKFYKDMCDSNGNLKTVAIGELNPLGYQVEWRHFILCFNITNGAAVIVHAGGHGTMWDFPNDKHLQRAGEMIYRNGGILASICHGPAGILNLKDSKGRYLIQGKHVTGFSNAEEAADDMTSVMPYLLEDELVKRGAKYSKANQLWACHVVSDERIITGQNPKSGHLFGESIIKAVDTFLLVLTLLKSLDGYVSFDETVARLNSKNVYFLFIRSKELITTEIFTQLLC</sequence>
<dbReference type="GO" id="GO:0005737">
    <property type="term" value="C:cytoplasm"/>
    <property type="evidence" value="ECO:0007669"/>
    <property type="project" value="TreeGrafter"/>
</dbReference>
<protein>
    <recommendedName>
        <fullName evidence="4">DJ-1/PfpI domain-containing protein</fullName>
    </recommendedName>
</protein>
<evidence type="ECO:0000256" key="2">
    <source>
        <dbReference type="ARBA" id="ARBA00023239"/>
    </source>
</evidence>
<dbReference type="PANTHER" id="PTHR48094:SF11">
    <property type="entry name" value="GLUTATHIONE-INDEPENDENT GLYOXALASE HSP31-RELATED"/>
    <property type="match status" value="1"/>
</dbReference>
<evidence type="ECO:0000256" key="1">
    <source>
        <dbReference type="ARBA" id="ARBA00023016"/>
    </source>
</evidence>
<dbReference type="GO" id="GO:0019243">
    <property type="term" value="P:methylglyoxal catabolic process to D-lactate via S-lactoyl-glutathione"/>
    <property type="evidence" value="ECO:0007669"/>
    <property type="project" value="TreeGrafter"/>
</dbReference>
<evidence type="ECO:0000313" key="6">
    <source>
        <dbReference type="Proteomes" id="UP000023152"/>
    </source>
</evidence>
<comment type="caution">
    <text evidence="5">The sequence shown here is derived from an EMBL/GenBank/DDBJ whole genome shotgun (WGS) entry which is preliminary data.</text>
</comment>
<evidence type="ECO:0000256" key="3">
    <source>
        <dbReference type="ARBA" id="ARBA00038493"/>
    </source>
</evidence>
<organism evidence="5 6">
    <name type="scientific">Reticulomyxa filosa</name>
    <dbReference type="NCBI Taxonomy" id="46433"/>
    <lineage>
        <taxon>Eukaryota</taxon>
        <taxon>Sar</taxon>
        <taxon>Rhizaria</taxon>
        <taxon>Retaria</taxon>
        <taxon>Foraminifera</taxon>
        <taxon>Monothalamids</taxon>
        <taxon>Reticulomyxidae</taxon>
        <taxon>Reticulomyxa</taxon>
    </lineage>
</organism>